<name>A0A9D5Q8E7_9BACT</name>
<evidence type="ECO:0000313" key="3">
    <source>
        <dbReference type="Proteomes" id="UP000649604"/>
    </source>
</evidence>
<dbReference type="Gene3D" id="3.30.565.10">
    <property type="entry name" value="Histidine kinase-like ATPase, C-terminal domain"/>
    <property type="match status" value="1"/>
</dbReference>
<evidence type="ECO:0000313" key="2">
    <source>
        <dbReference type="EMBL" id="MBD3327267.1"/>
    </source>
</evidence>
<protein>
    <submittedName>
        <fullName evidence="2">ATP-binding protein</fullName>
    </submittedName>
</protein>
<accession>A0A9D5Q8E7</accession>
<dbReference type="InterPro" id="IPR036890">
    <property type="entry name" value="HATPase_C_sf"/>
</dbReference>
<feature type="non-terminal residue" evidence="2">
    <location>
        <position position="1"/>
    </location>
</feature>
<evidence type="ECO:0000259" key="1">
    <source>
        <dbReference type="Pfam" id="PF02518"/>
    </source>
</evidence>
<sequence length="33" mass="3445">AIVHKIVTVHHGTISVQSTEGQGTTFQIALPCA</sequence>
<organism evidence="2 3">
    <name type="scientific">candidate division KSB3 bacterium</name>
    <dbReference type="NCBI Taxonomy" id="2044937"/>
    <lineage>
        <taxon>Bacteria</taxon>
        <taxon>candidate division KSB3</taxon>
    </lineage>
</organism>
<proteinExistence type="predicted"/>
<dbReference type="Pfam" id="PF02518">
    <property type="entry name" value="HATPase_c"/>
    <property type="match status" value="1"/>
</dbReference>
<gene>
    <name evidence="2" type="ORF">GF339_21960</name>
</gene>
<dbReference type="EMBL" id="WJJP01000714">
    <property type="protein sequence ID" value="MBD3327267.1"/>
    <property type="molecule type" value="Genomic_DNA"/>
</dbReference>
<keyword evidence="2" id="KW-0067">ATP-binding</keyword>
<dbReference type="AlphaFoldDB" id="A0A9D5Q8E7"/>
<feature type="domain" description="Histidine kinase/HSP90-like ATPase" evidence="1">
    <location>
        <begin position="1"/>
        <end position="31"/>
    </location>
</feature>
<reference evidence="2" key="1">
    <citation type="submission" date="2019-11" db="EMBL/GenBank/DDBJ databases">
        <title>Microbial mats filling the niche in hypersaline microbial mats.</title>
        <authorList>
            <person name="Wong H.L."/>
            <person name="Macleod F.I."/>
            <person name="White R.A. III"/>
            <person name="Burns B.P."/>
        </authorList>
    </citation>
    <scope>NUCLEOTIDE SEQUENCE</scope>
    <source>
        <strain evidence="2">Rbin_158</strain>
    </source>
</reference>
<dbReference type="Proteomes" id="UP000649604">
    <property type="component" value="Unassembled WGS sequence"/>
</dbReference>
<comment type="caution">
    <text evidence="2">The sequence shown here is derived from an EMBL/GenBank/DDBJ whole genome shotgun (WGS) entry which is preliminary data.</text>
</comment>
<dbReference type="InterPro" id="IPR003594">
    <property type="entry name" value="HATPase_dom"/>
</dbReference>
<keyword evidence="2" id="KW-0547">Nucleotide-binding</keyword>
<dbReference type="GO" id="GO:0005524">
    <property type="term" value="F:ATP binding"/>
    <property type="evidence" value="ECO:0007669"/>
    <property type="project" value="UniProtKB-KW"/>
</dbReference>
<dbReference type="SUPFAM" id="SSF55874">
    <property type="entry name" value="ATPase domain of HSP90 chaperone/DNA topoisomerase II/histidine kinase"/>
    <property type="match status" value="1"/>
</dbReference>